<dbReference type="SUPFAM" id="SSF55031">
    <property type="entry name" value="Bacterial exopeptidase dimerisation domain"/>
    <property type="match status" value="1"/>
</dbReference>
<evidence type="ECO:0000256" key="1">
    <source>
        <dbReference type="ARBA" id="ARBA00001941"/>
    </source>
</evidence>
<evidence type="ECO:0000256" key="10">
    <source>
        <dbReference type="ARBA" id="ARBA00022833"/>
    </source>
</evidence>
<dbReference type="NCBIfam" id="NF006365">
    <property type="entry name" value="PRK08588.1"/>
    <property type="match status" value="1"/>
</dbReference>
<evidence type="ECO:0000256" key="2">
    <source>
        <dbReference type="ARBA" id="ARBA00001947"/>
    </source>
</evidence>
<dbReference type="Gene3D" id="3.40.630.10">
    <property type="entry name" value="Zn peptidases"/>
    <property type="match status" value="1"/>
</dbReference>
<keyword evidence="13" id="KW-0170">Cobalt</keyword>
<comment type="cofactor">
    <cofactor evidence="2">
        <name>Zn(2+)</name>
        <dbReference type="ChEBI" id="CHEBI:29105"/>
    </cofactor>
</comment>
<evidence type="ECO:0000313" key="17">
    <source>
        <dbReference type="Proteomes" id="UP000776629"/>
    </source>
</evidence>
<dbReference type="EMBL" id="JACJJQ010000035">
    <property type="protein sequence ID" value="MBM6754556.1"/>
    <property type="molecule type" value="Genomic_DNA"/>
</dbReference>
<keyword evidence="10" id="KW-0862">Zinc</keyword>
<name>A0ABS2EQP8_9LACO</name>
<keyword evidence="11" id="KW-0220">Diaminopimelate biosynthesis</keyword>
<sequence>MKKSTKLKILTDLIAIPTVNQNEVAVANYLQHLFQAHGLTATVDEFAPGRANLILELGTGDHVLGITGHMDTVAVGDETAWHYPPFAATVDGDRIYGRGAADMKSGLAAQAIALIELYEAGKISGHLRFLATAGEEFGTPGANRLLKQGTANDLDALLVGEATGGDVVYAHAGSINYRLISIGKAAHSSTPEAGVNALTPLVKFYQEEARLFQDLPQDPILGTVKHSVTVIKGGDQVNSIPAQAELMGNVRPTKVVPNSQVIQRLQQLVTQLKNDFPGNNLELTIIHDFYPVGTAPQDEFIQTVLKASQQCFGKLDKRSVPKVRTINGATDASVFTKARPSLPVAVLGPDAWESSHQVDEWTTISSYLATIEAYKQIISTW</sequence>
<keyword evidence="12" id="KW-0457">Lysine biosynthesis</keyword>
<dbReference type="InterPro" id="IPR011650">
    <property type="entry name" value="Peptidase_M20_dimer"/>
</dbReference>
<dbReference type="PANTHER" id="PTHR43808">
    <property type="entry name" value="ACETYLORNITHINE DEACETYLASE"/>
    <property type="match status" value="1"/>
</dbReference>
<evidence type="ECO:0000256" key="8">
    <source>
        <dbReference type="ARBA" id="ARBA00022723"/>
    </source>
</evidence>
<dbReference type="InterPro" id="IPR010182">
    <property type="entry name" value="ArgE/DapE"/>
</dbReference>
<dbReference type="CDD" id="cd08659">
    <property type="entry name" value="M20_ArgE_DapE-like"/>
    <property type="match status" value="1"/>
</dbReference>
<comment type="caution">
    <text evidence="16">The sequence shown here is derived from an EMBL/GenBank/DDBJ whole genome shotgun (WGS) entry which is preliminary data.</text>
</comment>
<reference evidence="16 17" key="1">
    <citation type="journal article" date="2021" name="Sci. Rep.">
        <title>The distribution of antibiotic resistance genes in chicken gut microbiota commensals.</title>
        <authorList>
            <person name="Juricova H."/>
            <person name="Matiasovicova J."/>
            <person name="Kubasova T."/>
            <person name="Cejkova D."/>
            <person name="Rychlik I."/>
        </authorList>
    </citation>
    <scope>NUCLEOTIDE SEQUENCE [LARGE SCALE GENOMIC DNA]</scope>
    <source>
        <strain evidence="16 17">An810</strain>
    </source>
</reference>
<keyword evidence="7" id="KW-0028">Amino-acid biosynthesis</keyword>
<evidence type="ECO:0000313" key="16">
    <source>
        <dbReference type="EMBL" id="MBM6754556.1"/>
    </source>
</evidence>
<evidence type="ECO:0000256" key="11">
    <source>
        <dbReference type="ARBA" id="ARBA00022915"/>
    </source>
</evidence>
<proteinExistence type="inferred from homology"/>
<dbReference type="Pfam" id="PF07687">
    <property type="entry name" value="M20_dimer"/>
    <property type="match status" value="1"/>
</dbReference>
<accession>A0ABS2EQP8</accession>
<dbReference type="EC" id="3.5.1.18" evidence="5"/>
<evidence type="ECO:0000256" key="14">
    <source>
        <dbReference type="ARBA" id="ARBA00051301"/>
    </source>
</evidence>
<keyword evidence="17" id="KW-1185">Reference proteome</keyword>
<comment type="cofactor">
    <cofactor evidence="1">
        <name>Co(2+)</name>
        <dbReference type="ChEBI" id="CHEBI:48828"/>
    </cofactor>
</comment>
<evidence type="ECO:0000256" key="9">
    <source>
        <dbReference type="ARBA" id="ARBA00022801"/>
    </source>
</evidence>
<dbReference type="SUPFAM" id="SSF53187">
    <property type="entry name" value="Zn-dependent exopeptidases"/>
    <property type="match status" value="1"/>
</dbReference>
<dbReference type="InterPro" id="IPR002933">
    <property type="entry name" value="Peptidase_M20"/>
</dbReference>
<keyword evidence="8" id="KW-0479">Metal-binding</keyword>
<feature type="domain" description="Peptidase M20 dimerisation" evidence="15">
    <location>
        <begin position="169"/>
        <end position="272"/>
    </location>
</feature>
<dbReference type="RefSeq" id="WP_204776831.1">
    <property type="nucleotide sequence ID" value="NZ_JACJJQ010000035.1"/>
</dbReference>
<dbReference type="Gene3D" id="3.30.70.360">
    <property type="match status" value="1"/>
</dbReference>
<comment type="catalytic activity">
    <reaction evidence="14">
        <text>N-succinyl-(2S,6S)-2,6-diaminopimelate + H2O = (2S,6S)-2,6-diaminopimelate + succinate</text>
        <dbReference type="Rhea" id="RHEA:22608"/>
        <dbReference type="ChEBI" id="CHEBI:15377"/>
        <dbReference type="ChEBI" id="CHEBI:30031"/>
        <dbReference type="ChEBI" id="CHEBI:57609"/>
        <dbReference type="ChEBI" id="CHEBI:58087"/>
        <dbReference type="EC" id="3.5.1.18"/>
    </reaction>
</comment>
<dbReference type="Pfam" id="PF01546">
    <property type="entry name" value="Peptidase_M20"/>
    <property type="match status" value="1"/>
</dbReference>
<organism evidence="16 17">
    <name type="scientific">Limosilactobacillus alvi</name>
    <dbReference type="NCBI Taxonomy" id="990412"/>
    <lineage>
        <taxon>Bacteria</taxon>
        <taxon>Bacillati</taxon>
        <taxon>Bacillota</taxon>
        <taxon>Bacilli</taxon>
        <taxon>Lactobacillales</taxon>
        <taxon>Lactobacillaceae</taxon>
        <taxon>Limosilactobacillus</taxon>
    </lineage>
</organism>
<evidence type="ECO:0000256" key="13">
    <source>
        <dbReference type="ARBA" id="ARBA00023285"/>
    </source>
</evidence>
<comment type="similarity">
    <text evidence="4">Belongs to the peptidase M20A family.</text>
</comment>
<dbReference type="InterPro" id="IPR050072">
    <property type="entry name" value="Peptidase_M20A"/>
</dbReference>
<dbReference type="PANTHER" id="PTHR43808:SF8">
    <property type="entry name" value="PEPTIDASE M20 DIMERISATION DOMAIN-CONTAINING PROTEIN"/>
    <property type="match status" value="1"/>
</dbReference>
<evidence type="ECO:0000256" key="4">
    <source>
        <dbReference type="ARBA" id="ARBA00006247"/>
    </source>
</evidence>
<evidence type="ECO:0000256" key="3">
    <source>
        <dbReference type="ARBA" id="ARBA00005130"/>
    </source>
</evidence>
<comment type="pathway">
    <text evidence="3">Amino-acid biosynthesis; L-lysine biosynthesis via DAP pathway; LL-2,6-diaminopimelate from (S)-tetrahydrodipicolinate (succinylase route): step 3/3.</text>
</comment>
<evidence type="ECO:0000256" key="5">
    <source>
        <dbReference type="ARBA" id="ARBA00011921"/>
    </source>
</evidence>
<dbReference type="NCBIfam" id="TIGR01910">
    <property type="entry name" value="DapE-ArgE"/>
    <property type="match status" value="1"/>
</dbReference>
<dbReference type="Proteomes" id="UP000776629">
    <property type="component" value="Unassembled WGS sequence"/>
</dbReference>
<dbReference type="InterPro" id="IPR001261">
    <property type="entry name" value="ArgE/DapE_CS"/>
</dbReference>
<evidence type="ECO:0000259" key="15">
    <source>
        <dbReference type="Pfam" id="PF07687"/>
    </source>
</evidence>
<gene>
    <name evidence="16" type="ORF">H5993_07275</name>
</gene>
<dbReference type="InterPro" id="IPR036264">
    <property type="entry name" value="Bact_exopeptidase_dim_dom"/>
</dbReference>
<keyword evidence="9" id="KW-0378">Hydrolase</keyword>
<evidence type="ECO:0000256" key="12">
    <source>
        <dbReference type="ARBA" id="ARBA00023154"/>
    </source>
</evidence>
<protein>
    <recommendedName>
        <fullName evidence="6">Probable succinyl-diaminopimelate desuccinylase</fullName>
        <ecNumber evidence="5">3.5.1.18</ecNumber>
    </recommendedName>
</protein>
<evidence type="ECO:0000256" key="6">
    <source>
        <dbReference type="ARBA" id="ARBA00016853"/>
    </source>
</evidence>
<evidence type="ECO:0000256" key="7">
    <source>
        <dbReference type="ARBA" id="ARBA00022605"/>
    </source>
</evidence>
<dbReference type="PROSITE" id="PS00758">
    <property type="entry name" value="ARGE_DAPE_CPG2_1"/>
    <property type="match status" value="1"/>
</dbReference>